<name>A0AAD7RRJ4_9TELE</name>
<dbReference type="EMBL" id="JAINUG010000208">
    <property type="protein sequence ID" value="KAJ8387666.1"/>
    <property type="molecule type" value="Genomic_DNA"/>
</dbReference>
<protein>
    <submittedName>
        <fullName evidence="1">Uncharacterized protein</fullName>
    </submittedName>
</protein>
<gene>
    <name evidence="1" type="ORF">AAFF_G00152160</name>
</gene>
<evidence type="ECO:0000313" key="2">
    <source>
        <dbReference type="Proteomes" id="UP001221898"/>
    </source>
</evidence>
<accession>A0AAD7RRJ4</accession>
<reference evidence="1" key="1">
    <citation type="journal article" date="2023" name="Science">
        <title>Genome structures resolve the early diversification of teleost fishes.</title>
        <authorList>
            <person name="Parey E."/>
            <person name="Louis A."/>
            <person name="Montfort J."/>
            <person name="Bouchez O."/>
            <person name="Roques C."/>
            <person name="Iampietro C."/>
            <person name="Lluch J."/>
            <person name="Castinel A."/>
            <person name="Donnadieu C."/>
            <person name="Desvignes T."/>
            <person name="Floi Bucao C."/>
            <person name="Jouanno E."/>
            <person name="Wen M."/>
            <person name="Mejri S."/>
            <person name="Dirks R."/>
            <person name="Jansen H."/>
            <person name="Henkel C."/>
            <person name="Chen W.J."/>
            <person name="Zahm M."/>
            <person name="Cabau C."/>
            <person name="Klopp C."/>
            <person name="Thompson A.W."/>
            <person name="Robinson-Rechavi M."/>
            <person name="Braasch I."/>
            <person name="Lecointre G."/>
            <person name="Bobe J."/>
            <person name="Postlethwait J.H."/>
            <person name="Berthelot C."/>
            <person name="Roest Crollius H."/>
            <person name="Guiguen Y."/>
        </authorList>
    </citation>
    <scope>NUCLEOTIDE SEQUENCE</scope>
    <source>
        <strain evidence="1">NC1722</strain>
    </source>
</reference>
<dbReference type="AlphaFoldDB" id="A0AAD7RRJ4"/>
<organism evidence="1 2">
    <name type="scientific">Aldrovandia affinis</name>
    <dbReference type="NCBI Taxonomy" id="143900"/>
    <lineage>
        <taxon>Eukaryota</taxon>
        <taxon>Metazoa</taxon>
        <taxon>Chordata</taxon>
        <taxon>Craniata</taxon>
        <taxon>Vertebrata</taxon>
        <taxon>Euteleostomi</taxon>
        <taxon>Actinopterygii</taxon>
        <taxon>Neopterygii</taxon>
        <taxon>Teleostei</taxon>
        <taxon>Notacanthiformes</taxon>
        <taxon>Halosauridae</taxon>
        <taxon>Aldrovandia</taxon>
    </lineage>
</organism>
<keyword evidence="2" id="KW-1185">Reference proteome</keyword>
<dbReference type="Proteomes" id="UP001221898">
    <property type="component" value="Unassembled WGS sequence"/>
</dbReference>
<sequence>MNSYFWDCCSCLELDCFEDPVCALTLDCLRNWIGFGLGLRTSTTTGSFGATDL</sequence>
<evidence type="ECO:0000313" key="1">
    <source>
        <dbReference type="EMBL" id="KAJ8387666.1"/>
    </source>
</evidence>
<proteinExistence type="predicted"/>
<comment type="caution">
    <text evidence="1">The sequence shown here is derived from an EMBL/GenBank/DDBJ whole genome shotgun (WGS) entry which is preliminary data.</text>
</comment>